<dbReference type="EMBL" id="CP002207">
    <property type="protein sequence ID" value="ADP33240.1"/>
    <property type="molecule type" value="Genomic_DNA"/>
</dbReference>
<feature type="domain" description="Lipopolysaccharide assembly protein A" evidence="7">
    <location>
        <begin position="24"/>
        <end position="83"/>
    </location>
</feature>
<organism evidence="8 9">
    <name type="scientific">Bacillus atrophaeus (strain 1942)</name>
    <dbReference type="NCBI Taxonomy" id="720555"/>
    <lineage>
        <taxon>Bacteria</taxon>
        <taxon>Bacillati</taxon>
        <taxon>Bacillota</taxon>
        <taxon>Bacilli</taxon>
        <taxon>Bacillales</taxon>
        <taxon>Bacillaceae</taxon>
        <taxon>Bacillus</taxon>
    </lineage>
</organism>
<dbReference type="Proteomes" id="UP000006867">
    <property type="component" value="Chromosome"/>
</dbReference>
<evidence type="ECO:0000256" key="3">
    <source>
        <dbReference type="ARBA" id="ARBA00022989"/>
    </source>
</evidence>
<dbReference type="PANTHER" id="PTHR41335">
    <property type="entry name" value="MEMBRANE PROTEIN-RELATED"/>
    <property type="match status" value="1"/>
</dbReference>
<keyword evidence="3 6" id="KW-1133">Transmembrane helix</keyword>
<feature type="transmembrane region" description="Helical" evidence="6">
    <location>
        <begin position="7"/>
        <end position="27"/>
    </location>
</feature>
<reference evidence="8 9" key="1">
    <citation type="journal article" date="2011" name="Front. Microbiol.">
        <title>Genomic signatures of strain selection and enhancement in Bacillus atrophaeus var. globigii, a historical biowarfare simulant.</title>
        <authorList>
            <person name="Gibbons H.S."/>
            <person name="Broomall S.M."/>
            <person name="McNew L.A."/>
            <person name="Daligault H."/>
            <person name="Chapman C."/>
            <person name="Bruce D."/>
            <person name="Karavis M."/>
            <person name="Krepps M."/>
            <person name="McGregor P.A."/>
            <person name="Hong C."/>
            <person name="Park K.H."/>
            <person name="Akmal A."/>
            <person name="Feldman A."/>
            <person name="Lin J.S."/>
            <person name="Chang W.E."/>
            <person name="Higgs B.W."/>
            <person name="Demirev P."/>
            <person name="Lindquist J."/>
            <person name="Liem A."/>
            <person name="Fochler E."/>
            <person name="Read T.D."/>
            <person name="Tapia R."/>
            <person name="Johnson S."/>
            <person name="Bishop-Lilly K.A."/>
            <person name="Detter C."/>
            <person name="Han C."/>
            <person name="Sozhamannan S."/>
            <person name="Rosenzweig C.N."/>
            <person name="Skowronski E.W."/>
        </authorList>
    </citation>
    <scope>NUCLEOTIDE SEQUENCE [LARGE SCALE GENOMIC DNA]</scope>
    <source>
        <strain evidence="8 9">1942</strain>
    </source>
</reference>
<feature type="region of interest" description="Disordered" evidence="5">
    <location>
        <begin position="78"/>
        <end position="112"/>
    </location>
</feature>
<dbReference type="InterPro" id="IPR010445">
    <property type="entry name" value="LapA_dom"/>
</dbReference>
<keyword evidence="4 6" id="KW-0472">Membrane</keyword>
<sequence length="112" mass="12694">MNKQWTIIFALIFTLIVAIFAVINVRSVEVDYLFGRSEWPLILVILGSVLMGALIVFSAGIFQVMKLKREIKTLRKERKAIQQDPMPETEGVQQYDSEAVKANSAPPLEKKD</sequence>
<accession>A0ABM5LZ74</accession>
<keyword evidence="9" id="KW-1185">Reference proteome</keyword>
<feature type="transmembrane region" description="Helical" evidence="6">
    <location>
        <begin position="39"/>
        <end position="62"/>
    </location>
</feature>
<evidence type="ECO:0000313" key="8">
    <source>
        <dbReference type="EMBL" id="ADP33240.1"/>
    </source>
</evidence>
<evidence type="ECO:0000256" key="4">
    <source>
        <dbReference type="ARBA" id="ARBA00023136"/>
    </source>
</evidence>
<evidence type="ECO:0000256" key="2">
    <source>
        <dbReference type="ARBA" id="ARBA00022692"/>
    </source>
</evidence>
<evidence type="ECO:0000256" key="1">
    <source>
        <dbReference type="ARBA" id="ARBA00022475"/>
    </source>
</evidence>
<dbReference type="RefSeq" id="WP_003325294.1">
    <property type="nucleotide sequence ID" value="NC_014639.1"/>
</dbReference>
<protein>
    <recommendedName>
        <fullName evidence="7">Lipopolysaccharide assembly protein A domain-containing protein</fullName>
    </recommendedName>
</protein>
<evidence type="ECO:0000259" key="7">
    <source>
        <dbReference type="Pfam" id="PF06305"/>
    </source>
</evidence>
<evidence type="ECO:0000313" key="9">
    <source>
        <dbReference type="Proteomes" id="UP000006867"/>
    </source>
</evidence>
<proteinExistence type="predicted"/>
<evidence type="ECO:0000256" key="5">
    <source>
        <dbReference type="SAM" id="MobiDB-lite"/>
    </source>
</evidence>
<keyword evidence="1" id="KW-1003">Cell membrane</keyword>
<name>A0ABM5LZ74_BACA1</name>
<gene>
    <name evidence="8" type="ordered locus">BATR1942_11545</name>
</gene>
<dbReference type="PANTHER" id="PTHR41335:SF1">
    <property type="entry name" value="MEMBRANE PROTEIN"/>
    <property type="match status" value="1"/>
</dbReference>
<dbReference type="Pfam" id="PF06305">
    <property type="entry name" value="LapA_dom"/>
    <property type="match status" value="1"/>
</dbReference>
<keyword evidence="2 6" id="KW-0812">Transmembrane</keyword>
<evidence type="ECO:0000256" key="6">
    <source>
        <dbReference type="SAM" id="Phobius"/>
    </source>
</evidence>